<dbReference type="Pfam" id="PF11303">
    <property type="entry name" value="DUF3105"/>
    <property type="match status" value="1"/>
</dbReference>
<evidence type="ECO:0000313" key="2">
    <source>
        <dbReference type="EMBL" id="SFI83065.1"/>
    </source>
</evidence>
<evidence type="ECO:0008006" key="4">
    <source>
        <dbReference type="Google" id="ProtNLM"/>
    </source>
</evidence>
<reference evidence="2 3" key="1">
    <citation type="submission" date="2016-10" db="EMBL/GenBank/DDBJ databases">
        <authorList>
            <person name="de Groot N.N."/>
        </authorList>
    </citation>
    <scope>NUCLEOTIDE SEQUENCE [LARGE SCALE GENOMIC DNA]</scope>
    <source>
        <strain evidence="2 3">CGMCC 1.11156</strain>
    </source>
</reference>
<feature type="transmembrane region" description="Helical" evidence="1">
    <location>
        <begin position="28"/>
        <end position="48"/>
    </location>
</feature>
<keyword evidence="3" id="KW-1185">Reference proteome</keyword>
<organism evidence="2 3">
    <name type="scientific">Nocardioides psychrotolerans</name>
    <dbReference type="NCBI Taxonomy" id="1005945"/>
    <lineage>
        <taxon>Bacteria</taxon>
        <taxon>Bacillati</taxon>
        <taxon>Actinomycetota</taxon>
        <taxon>Actinomycetes</taxon>
        <taxon>Propionibacteriales</taxon>
        <taxon>Nocardioidaceae</taxon>
        <taxon>Nocardioides</taxon>
    </lineage>
</organism>
<sequence length="251" mass="27825">MAKQAKSDRQKVIDDIRKKQKGAEKRRGFMIVGVCVVVALLIIGAASYRPLKNAWDLRKFNDLGLASIGAAPSACEKVETKTAEGNNDHIPTNTPVVYEDAPPAFGPHWNEFGVAPAPMDRKFYTDADRPELESLVHNLEHGYTVVWYDETIAEDADAITELRAVAKQFPGTDNYRYKFIAAPWTSEDEDGAAFPDGTHVAYTHWSVGGEGETDAAKQVGVWQYCSEFSGEALETFMLDYPYLDSPEPTVE</sequence>
<name>A0A1I3LFA2_9ACTN</name>
<dbReference type="InterPro" id="IPR021454">
    <property type="entry name" value="DUF3105"/>
</dbReference>
<gene>
    <name evidence="2" type="ORF">SAMN05216561_113124</name>
</gene>
<dbReference type="OrthoDB" id="9809840at2"/>
<evidence type="ECO:0000256" key="1">
    <source>
        <dbReference type="SAM" id="Phobius"/>
    </source>
</evidence>
<keyword evidence="1" id="KW-0812">Transmembrane</keyword>
<keyword evidence="1" id="KW-0472">Membrane</keyword>
<dbReference type="AlphaFoldDB" id="A0A1I3LFA2"/>
<proteinExistence type="predicted"/>
<accession>A0A1I3LFA2</accession>
<dbReference type="EMBL" id="FOQG01000013">
    <property type="protein sequence ID" value="SFI83065.1"/>
    <property type="molecule type" value="Genomic_DNA"/>
</dbReference>
<dbReference type="STRING" id="1005945.SAMN05216561_113124"/>
<dbReference type="RefSeq" id="WP_091115251.1">
    <property type="nucleotide sequence ID" value="NZ_BKAF01000016.1"/>
</dbReference>
<evidence type="ECO:0000313" key="3">
    <source>
        <dbReference type="Proteomes" id="UP000198649"/>
    </source>
</evidence>
<protein>
    <recommendedName>
        <fullName evidence="4">DUF3105 domain-containing protein</fullName>
    </recommendedName>
</protein>
<dbReference type="Proteomes" id="UP000198649">
    <property type="component" value="Unassembled WGS sequence"/>
</dbReference>
<keyword evidence="1" id="KW-1133">Transmembrane helix</keyword>